<dbReference type="EMBL" id="MIPY01000061">
    <property type="protein sequence ID" value="OES24444.1"/>
    <property type="molecule type" value="Genomic_DNA"/>
</dbReference>
<organism evidence="2 3">
    <name type="scientific">Alteromonas macleodii</name>
    <name type="common">Pseudoalteromonas macleodii</name>
    <dbReference type="NCBI Taxonomy" id="28108"/>
    <lineage>
        <taxon>Bacteria</taxon>
        <taxon>Pseudomonadati</taxon>
        <taxon>Pseudomonadota</taxon>
        <taxon>Gammaproteobacteria</taxon>
        <taxon>Alteromonadales</taxon>
        <taxon>Alteromonadaceae</taxon>
        <taxon>Alteromonas/Salinimonas group</taxon>
        <taxon>Alteromonas</taxon>
    </lineage>
</organism>
<evidence type="ECO:0000313" key="2">
    <source>
        <dbReference type="EMBL" id="OES24444.1"/>
    </source>
</evidence>
<gene>
    <name evidence="2" type="ORF">BFV95_4711</name>
</gene>
<dbReference type="AlphaFoldDB" id="A0AB36FQX3"/>
<keyword evidence="3" id="KW-1185">Reference proteome</keyword>
<protein>
    <recommendedName>
        <fullName evidence="4">DUF2282 domain-containing protein</fullName>
    </recommendedName>
</protein>
<feature type="chain" id="PRO_5044316768" description="DUF2282 domain-containing protein" evidence="1">
    <location>
        <begin position="27"/>
        <end position="95"/>
    </location>
</feature>
<dbReference type="RefSeq" id="WP_069945645.1">
    <property type="nucleotide sequence ID" value="NZ_MIPW01000036.1"/>
</dbReference>
<proteinExistence type="predicted"/>
<dbReference type="InterPro" id="IPR018740">
    <property type="entry name" value="DUF2282_membr"/>
</dbReference>
<comment type="caution">
    <text evidence="2">The sequence shown here is derived from an EMBL/GenBank/DDBJ whole genome shotgun (WGS) entry which is preliminary data.</text>
</comment>
<sequence length="95" mass="9749">MSNQNKMIHATVASILTLGVSLNAAASVPEQPKEWEKCAGVAKAGKNDCGAIDGSHGCAGMAKKDASKNDWVWVPAGTCEKIVGGEVKAKKPAKG</sequence>
<dbReference type="Proteomes" id="UP000095392">
    <property type="component" value="Unassembled WGS sequence"/>
</dbReference>
<dbReference type="Pfam" id="PF10048">
    <property type="entry name" value="DUF2282"/>
    <property type="match status" value="1"/>
</dbReference>
<evidence type="ECO:0000313" key="3">
    <source>
        <dbReference type="Proteomes" id="UP000095392"/>
    </source>
</evidence>
<evidence type="ECO:0000256" key="1">
    <source>
        <dbReference type="SAM" id="SignalP"/>
    </source>
</evidence>
<accession>A0AB36FQX3</accession>
<name>A0AB36FQX3_ALTMA</name>
<feature type="signal peptide" evidence="1">
    <location>
        <begin position="1"/>
        <end position="26"/>
    </location>
</feature>
<keyword evidence="1" id="KW-0732">Signal</keyword>
<reference evidence="2 3" key="1">
    <citation type="submission" date="2016-09" db="EMBL/GenBank/DDBJ databases">
        <title>Draft Genome Sequence of four Alteromonas macleodii strains isolated from copper coupons and grown long-term at elevated copper levels.</title>
        <authorList>
            <person name="Cusick K."/>
            <person name="Dale J."/>
            <person name="Little B."/>
            <person name="Biffinger J."/>
        </authorList>
    </citation>
    <scope>NUCLEOTIDE SEQUENCE [LARGE SCALE GENOMIC DNA]</scope>
    <source>
        <strain evidence="2 3">KCP01</strain>
    </source>
</reference>
<evidence type="ECO:0008006" key="4">
    <source>
        <dbReference type="Google" id="ProtNLM"/>
    </source>
</evidence>